<dbReference type="SUPFAM" id="SSF50985">
    <property type="entry name" value="RCC1/BLIP-II"/>
    <property type="match status" value="1"/>
</dbReference>
<dbReference type="GO" id="GO:0005085">
    <property type="term" value="F:guanyl-nucleotide exchange factor activity"/>
    <property type="evidence" value="ECO:0007669"/>
    <property type="project" value="TreeGrafter"/>
</dbReference>
<dbReference type="Gene3D" id="2.130.10.30">
    <property type="entry name" value="Regulator of chromosome condensation 1/beta-lactamase-inhibitor protein II"/>
    <property type="match status" value="2"/>
</dbReference>
<dbReference type="InterPro" id="IPR051553">
    <property type="entry name" value="Ran_GTPase-activating"/>
</dbReference>
<proteinExistence type="predicted"/>
<dbReference type="AlphaFoldDB" id="A0A0F9K3Y0"/>
<reference evidence="1" key="1">
    <citation type="journal article" date="2015" name="Nature">
        <title>Complex archaea that bridge the gap between prokaryotes and eukaryotes.</title>
        <authorList>
            <person name="Spang A."/>
            <person name="Saw J.H."/>
            <person name="Jorgensen S.L."/>
            <person name="Zaremba-Niedzwiedzka K."/>
            <person name="Martijn J."/>
            <person name="Lind A.E."/>
            <person name="van Eijk R."/>
            <person name="Schleper C."/>
            <person name="Guy L."/>
            <person name="Ettema T.J."/>
        </authorList>
    </citation>
    <scope>NUCLEOTIDE SEQUENCE</scope>
</reference>
<dbReference type="PANTHER" id="PTHR45982">
    <property type="entry name" value="REGULATOR OF CHROMOSOME CONDENSATION"/>
    <property type="match status" value="1"/>
</dbReference>
<evidence type="ECO:0000313" key="1">
    <source>
        <dbReference type="EMBL" id="KKM05958.1"/>
    </source>
</evidence>
<dbReference type="PROSITE" id="PS00626">
    <property type="entry name" value="RCC1_2"/>
    <property type="match status" value="4"/>
</dbReference>
<organism evidence="1">
    <name type="scientific">marine sediment metagenome</name>
    <dbReference type="NCBI Taxonomy" id="412755"/>
    <lineage>
        <taxon>unclassified sequences</taxon>
        <taxon>metagenomes</taxon>
        <taxon>ecological metagenomes</taxon>
    </lineage>
</organism>
<dbReference type="Pfam" id="PF13540">
    <property type="entry name" value="RCC1_2"/>
    <property type="match status" value="5"/>
</dbReference>
<dbReference type="GO" id="GO:0005737">
    <property type="term" value="C:cytoplasm"/>
    <property type="evidence" value="ECO:0007669"/>
    <property type="project" value="TreeGrafter"/>
</dbReference>
<protein>
    <submittedName>
        <fullName evidence="1">Uncharacterized protein</fullName>
    </submittedName>
</protein>
<dbReference type="InterPro" id="IPR009091">
    <property type="entry name" value="RCC1/BLIP-II"/>
</dbReference>
<dbReference type="PANTHER" id="PTHR45982:SF1">
    <property type="entry name" value="REGULATOR OF CHROMOSOME CONDENSATION"/>
    <property type="match status" value="1"/>
</dbReference>
<accession>A0A0F9K3Y0</accession>
<dbReference type="InterPro" id="IPR000408">
    <property type="entry name" value="Reg_chr_condens"/>
</dbReference>
<comment type="caution">
    <text evidence="1">The sequence shown here is derived from an EMBL/GenBank/DDBJ whole genome shotgun (WGS) entry which is preliminary data.</text>
</comment>
<dbReference type="EMBL" id="LAZR01016102">
    <property type="protein sequence ID" value="KKM05958.1"/>
    <property type="molecule type" value="Genomic_DNA"/>
</dbReference>
<sequence length="762" mass="79087">MAIIFGNESEFLSANGANDISAAVLNGSKFAIAYKDTADTNHGTAKIGTVSGTTITFGAETEFLNVNGVNWISIAEISESKFVVTYTDSADSSHGTAKIGTVSGTTITFGTEAEFLAANGATDISVAVLNESKFVVTYRDGADSNHGTAKIGTVSGTTITFGAETEFLSTGSATEMSAAVFNTSKFIITYRDGADSNHGTAKIGTVSGTTITFGAEAEFLSANGAAWISAATFDESKFVVAYQDGADSNHGTAKIGSLPQQIIASSASGNLITKGKEIFSISGDLVIPNIFDALQSSGTLLTTGHDTTAGAGNLYTLGLQQITTLEGPPKVYAWGRNSYGQIDVPAPNTDFIAVAGGNKHSFALRANGSIVAWGSNAEGQLDVPTPNTNFMAVAAGGDHSLGLKTDDSIVAWGLNSEGQTDVPAPNTDFEAVAAGGWHSLGLKADGSIEAWGWNDFGQCNVPAPNSGFVAIAAGYAHSLGLKADGSIVAWGNNTYGQINVPAPNTNFMAVAGGSYHSLGLKVDSSIVAWGRNSDSQLNIPAPNTNFVSLAGGIGHSLGLKANSSVVAWGNNDHGQLDVPALNTDFIAIAAGYYHSMGIKLPDISPHLFIEGNEILSTSGDLVIPTTFDVLQSSGTLWTGGFSPSDSGLALFIQGSVADTSFQIVIDAFLRTADFDPTIIGLFLPSESGVTIEIWDLIDGINTQLAIDDAICFPIGDTGRYGWSTANLPTINRNSGQYFFRMTDNIGDTFVGEFFLHAPENGI</sequence>
<name>A0A0F9K3Y0_9ZZZZ</name>
<gene>
    <name evidence="1" type="ORF">LCGC14_1748830</name>
</gene>
<dbReference type="PROSITE" id="PS50012">
    <property type="entry name" value="RCC1_3"/>
    <property type="match status" value="7"/>
</dbReference>